<dbReference type="PANTHER" id="PTHR20836">
    <property type="entry name" value="DIHYDRODIPICOLINATE REDUCTASE"/>
    <property type="match status" value="1"/>
</dbReference>
<evidence type="ECO:0000256" key="9">
    <source>
        <dbReference type="ARBA" id="ARBA00037922"/>
    </source>
</evidence>
<comment type="subcellular location">
    <subcellularLocation>
        <location evidence="13">Cytoplasm</location>
    </subcellularLocation>
</comment>
<feature type="binding site" evidence="13">
    <location>
        <begin position="167"/>
        <end position="168"/>
    </location>
    <ligand>
        <name>(S)-2,3,4,5-tetrahydrodipicolinate</name>
        <dbReference type="ChEBI" id="CHEBI:16845"/>
    </ligand>
</feature>
<dbReference type="InterPro" id="IPR022664">
    <property type="entry name" value="DapB_N_CS"/>
</dbReference>
<gene>
    <name evidence="13 16" type="primary">dapB</name>
    <name evidence="16" type="ORF">OCH7691_00377</name>
</gene>
<dbReference type="InterPro" id="IPR022663">
    <property type="entry name" value="DapB_C"/>
</dbReference>
<dbReference type="Proteomes" id="UP000193200">
    <property type="component" value="Unassembled WGS sequence"/>
</dbReference>
<dbReference type="AlphaFoldDB" id="A0A1Y5RI97"/>
<keyword evidence="17" id="KW-1185">Reference proteome</keyword>
<comment type="function">
    <text evidence="13">Catalyzes the conversion of 4-hydroxy-tetrahydrodipicolinate (HTPA) to tetrahydrodipicolinate.</text>
</comment>
<feature type="binding site" evidence="13">
    <location>
        <position position="36"/>
    </location>
    <ligand>
        <name>NAD(+)</name>
        <dbReference type="ChEBI" id="CHEBI:57540"/>
    </ligand>
</feature>
<feature type="domain" description="Dihydrodipicolinate reductase C-terminal" evidence="15">
    <location>
        <begin position="130"/>
        <end position="266"/>
    </location>
</feature>
<dbReference type="HAMAP" id="MF_00102">
    <property type="entry name" value="DapB"/>
    <property type="match status" value="1"/>
</dbReference>
<protein>
    <recommendedName>
        <fullName evidence="10 13">4-hydroxy-tetrahydrodipicolinate reductase</fullName>
        <shortName evidence="13">HTPA reductase</shortName>
        <ecNumber evidence="10 13">1.17.1.8</ecNumber>
    </recommendedName>
</protein>
<feature type="binding site" evidence="13">
    <location>
        <begin position="10"/>
        <end position="15"/>
    </location>
    <ligand>
        <name>NAD(+)</name>
        <dbReference type="ChEBI" id="CHEBI:57540"/>
    </ligand>
</feature>
<feature type="binding site" evidence="13">
    <location>
        <begin position="124"/>
        <end position="127"/>
    </location>
    <ligand>
        <name>NAD(+)</name>
        <dbReference type="ChEBI" id="CHEBI:57540"/>
    </ligand>
</feature>
<keyword evidence="6 13" id="KW-0560">Oxidoreductase</keyword>
<evidence type="ECO:0000256" key="12">
    <source>
        <dbReference type="ARBA" id="ARBA00049396"/>
    </source>
</evidence>
<evidence type="ECO:0000259" key="15">
    <source>
        <dbReference type="Pfam" id="PF05173"/>
    </source>
</evidence>
<evidence type="ECO:0000256" key="2">
    <source>
        <dbReference type="ARBA" id="ARBA00022490"/>
    </source>
</evidence>
<keyword evidence="8 13" id="KW-0457">Lysine biosynthesis</keyword>
<dbReference type="GO" id="GO:0050661">
    <property type="term" value="F:NADP binding"/>
    <property type="evidence" value="ECO:0007669"/>
    <property type="project" value="UniProtKB-UniRule"/>
</dbReference>
<feature type="active site" description="Proton donor" evidence="13">
    <location>
        <position position="161"/>
    </location>
</feature>
<dbReference type="InParanoid" id="A0A1Y5RI97"/>
<feature type="binding site" evidence="13">
    <location>
        <position position="158"/>
    </location>
    <ligand>
        <name>(S)-2,3,4,5-tetrahydrodipicolinate</name>
        <dbReference type="ChEBI" id="CHEBI:16845"/>
    </ligand>
</feature>
<evidence type="ECO:0000256" key="8">
    <source>
        <dbReference type="ARBA" id="ARBA00023154"/>
    </source>
</evidence>
<evidence type="ECO:0000259" key="14">
    <source>
        <dbReference type="Pfam" id="PF01113"/>
    </source>
</evidence>
<keyword evidence="3 13" id="KW-0028">Amino-acid biosynthesis</keyword>
<evidence type="ECO:0000256" key="11">
    <source>
        <dbReference type="ARBA" id="ARBA00049080"/>
    </source>
</evidence>
<dbReference type="EMBL" id="FWFR01000001">
    <property type="protein sequence ID" value="SLN18175.1"/>
    <property type="molecule type" value="Genomic_DNA"/>
</dbReference>
<comment type="similarity">
    <text evidence="1 13">Belongs to the DapB family.</text>
</comment>
<dbReference type="PROSITE" id="PS01298">
    <property type="entry name" value="DAPB"/>
    <property type="match status" value="1"/>
</dbReference>
<accession>A0A1Y5RI97</accession>
<dbReference type="Pfam" id="PF01113">
    <property type="entry name" value="DapB_N"/>
    <property type="match status" value="1"/>
</dbReference>
<keyword evidence="2 13" id="KW-0963">Cytoplasm</keyword>
<dbReference type="NCBIfam" id="TIGR00036">
    <property type="entry name" value="dapB"/>
    <property type="match status" value="1"/>
</dbReference>
<dbReference type="GO" id="GO:0051287">
    <property type="term" value="F:NAD binding"/>
    <property type="evidence" value="ECO:0007669"/>
    <property type="project" value="UniProtKB-UniRule"/>
</dbReference>
<sequence>MTAVRIGIVGAAGRMGRTLLRLVDESDGTLIAGATESPGHPDLGRDIGLLFGAETTGMTLADDPEALFRNADVVIDFTRPAASVAHAALAARLGTGLVIGTTGMAADDEEAVAKAAGRAPIVMAGNMSLGVNLLTVLTELVARALDDAFDIEIVEMHHRHKVDAPSGTALMLGRAAAHGRGINHDAAVDRGRDGITGARERGHIGYAALRGGNVVGEHSVIFAADDERIELTHKAGDRQLFARGAVKAAVWVSGRTPGLYSMRDVLGLG</sequence>
<dbReference type="GO" id="GO:0009089">
    <property type="term" value="P:lysine biosynthetic process via diaminopimelate"/>
    <property type="evidence" value="ECO:0007669"/>
    <property type="project" value="UniProtKB-UniRule"/>
</dbReference>
<dbReference type="FunCoup" id="A0A1Y5RI97">
    <property type="interactions" value="536"/>
</dbReference>
<dbReference type="SUPFAM" id="SSF51735">
    <property type="entry name" value="NAD(P)-binding Rossmann-fold domains"/>
    <property type="match status" value="1"/>
</dbReference>
<evidence type="ECO:0000313" key="17">
    <source>
        <dbReference type="Proteomes" id="UP000193200"/>
    </source>
</evidence>
<dbReference type="CDD" id="cd02274">
    <property type="entry name" value="DHDPR_N"/>
    <property type="match status" value="1"/>
</dbReference>
<keyword evidence="5 13" id="KW-0220">Diaminopimelate biosynthesis</keyword>
<evidence type="ECO:0000256" key="5">
    <source>
        <dbReference type="ARBA" id="ARBA00022915"/>
    </source>
</evidence>
<evidence type="ECO:0000256" key="7">
    <source>
        <dbReference type="ARBA" id="ARBA00023027"/>
    </source>
</evidence>
<dbReference type="Pfam" id="PF05173">
    <property type="entry name" value="DapB_C"/>
    <property type="match status" value="1"/>
</dbReference>
<keyword evidence="4 13" id="KW-0521">NADP</keyword>
<dbReference type="GO" id="GO:0016726">
    <property type="term" value="F:oxidoreductase activity, acting on CH or CH2 groups, NAD or NADP as acceptor"/>
    <property type="evidence" value="ECO:0007669"/>
    <property type="project" value="UniProtKB-UniRule"/>
</dbReference>
<dbReference type="SUPFAM" id="SSF55347">
    <property type="entry name" value="Glyceraldehyde-3-phosphate dehydrogenase-like, C-terminal domain"/>
    <property type="match status" value="1"/>
</dbReference>
<dbReference type="GO" id="GO:0008839">
    <property type="term" value="F:4-hydroxy-tetrahydrodipicolinate reductase"/>
    <property type="evidence" value="ECO:0007669"/>
    <property type="project" value="UniProtKB-UniRule"/>
</dbReference>
<dbReference type="OrthoDB" id="9790352at2"/>
<dbReference type="RefSeq" id="WP_085881723.1">
    <property type="nucleotide sequence ID" value="NZ_FWFR01000001.1"/>
</dbReference>
<dbReference type="Gene3D" id="3.40.50.720">
    <property type="entry name" value="NAD(P)-binding Rossmann-like Domain"/>
    <property type="match status" value="1"/>
</dbReference>
<feature type="active site" description="Proton donor/acceptor" evidence="13">
    <location>
        <position position="157"/>
    </location>
</feature>
<organism evidence="16 17">
    <name type="scientific">Oceanibacterium hippocampi</name>
    <dbReference type="NCBI Taxonomy" id="745714"/>
    <lineage>
        <taxon>Bacteria</taxon>
        <taxon>Pseudomonadati</taxon>
        <taxon>Pseudomonadota</taxon>
        <taxon>Alphaproteobacteria</taxon>
        <taxon>Sneathiellales</taxon>
        <taxon>Sneathiellaceae</taxon>
        <taxon>Oceanibacterium</taxon>
    </lineage>
</organism>
<evidence type="ECO:0000256" key="4">
    <source>
        <dbReference type="ARBA" id="ARBA00022857"/>
    </source>
</evidence>
<comment type="pathway">
    <text evidence="9 13">Amino-acid biosynthesis; L-lysine biosynthesis via DAP pathway; (S)-tetrahydrodipicolinate from L-aspartate: step 4/4.</text>
</comment>
<dbReference type="InterPro" id="IPR036291">
    <property type="entry name" value="NAD(P)-bd_dom_sf"/>
</dbReference>
<evidence type="ECO:0000256" key="10">
    <source>
        <dbReference type="ARBA" id="ARBA00038983"/>
    </source>
</evidence>
<dbReference type="InterPro" id="IPR023940">
    <property type="entry name" value="DHDPR_bac"/>
</dbReference>
<comment type="catalytic activity">
    <reaction evidence="11 13">
        <text>(S)-2,3,4,5-tetrahydrodipicolinate + NADP(+) + H2O = (2S,4S)-4-hydroxy-2,3,4,5-tetrahydrodipicolinate + NADPH + H(+)</text>
        <dbReference type="Rhea" id="RHEA:35331"/>
        <dbReference type="ChEBI" id="CHEBI:15377"/>
        <dbReference type="ChEBI" id="CHEBI:15378"/>
        <dbReference type="ChEBI" id="CHEBI:16845"/>
        <dbReference type="ChEBI" id="CHEBI:57783"/>
        <dbReference type="ChEBI" id="CHEBI:58349"/>
        <dbReference type="ChEBI" id="CHEBI:67139"/>
        <dbReference type="EC" id="1.17.1.8"/>
    </reaction>
</comment>
<evidence type="ECO:0000256" key="3">
    <source>
        <dbReference type="ARBA" id="ARBA00022605"/>
    </source>
</evidence>
<comment type="caution">
    <text evidence="13">Lacks conserved residue(s) required for the propagation of feature annotation.</text>
</comment>
<dbReference type="GO" id="GO:0019877">
    <property type="term" value="P:diaminopimelate biosynthetic process"/>
    <property type="evidence" value="ECO:0007669"/>
    <property type="project" value="UniProtKB-UniRule"/>
</dbReference>
<dbReference type="FunFam" id="3.30.360.10:FF:000004">
    <property type="entry name" value="4-hydroxy-tetrahydrodipicolinate reductase"/>
    <property type="match status" value="1"/>
</dbReference>
<feature type="domain" description="Dihydrodipicolinate reductase N-terminal" evidence="14">
    <location>
        <begin position="4"/>
        <end position="127"/>
    </location>
</feature>
<name>A0A1Y5RI97_9PROT</name>
<dbReference type="GO" id="GO:0005737">
    <property type="term" value="C:cytoplasm"/>
    <property type="evidence" value="ECO:0007669"/>
    <property type="project" value="UniProtKB-SubCell"/>
</dbReference>
<evidence type="ECO:0000313" key="16">
    <source>
        <dbReference type="EMBL" id="SLN18175.1"/>
    </source>
</evidence>
<comment type="caution">
    <text evidence="13">Was originally thought to be a dihydrodipicolinate reductase (DHDPR), catalyzing the conversion of dihydrodipicolinate to tetrahydrodipicolinate. However, it was shown in E.coli that the substrate of the enzymatic reaction is not dihydrodipicolinate (DHDP) but in fact (2S,4S)-4-hydroxy-2,3,4,5-tetrahydrodipicolinic acid (HTPA), the product released by the DapA-catalyzed reaction.</text>
</comment>
<reference evidence="16 17" key="1">
    <citation type="submission" date="2017-03" db="EMBL/GenBank/DDBJ databases">
        <authorList>
            <person name="Afonso C.L."/>
            <person name="Miller P.J."/>
            <person name="Scott M.A."/>
            <person name="Spackman E."/>
            <person name="Goraichik I."/>
            <person name="Dimitrov K.M."/>
            <person name="Suarez D.L."/>
            <person name="Swayne D.E."/>
        </authorList>
    </citation>
    <scope>NUCLEOTIDE SEQUENCE [LARGE SCALE GENOMIC DNA]</scope>
    <source>
        <strain evidence="16 17">CECT 7691</strain>
    </source>
</reference>
<dbReference type="PIRSF" id="PIRSF000161">
    <property type="entry name" value="DHPR"/>
    <property type="match status" value="1"/>
</dbReference>
<comment type="catalytic activity">
    <reaction evidence="12 13">
        <text>(S)-2,3,4,5-tetrahydrodipicolinate + NAD(+) + H2O = (2S,4S)-4-hydroxy-2,3,4,5-tetrahydrodipicolinate + NADH + H(+)</text>
        <dbReference type="Rhea" id="RHEA:35323"/>
        <dbReference type="ChEBI" id="CHEBI:15377"/>
        <dbReference type="ChEBI" id="CHEBI:15378"/>
        <dbReference type="ChEBI" id="CHEBI:16845"/>
        <dbReference type="ChEBI" id="CHEBI:57540"/>
        <dbReference type="ChEBI" id="CHEBI:57945"/>
        <dbReference type="ChEBI" id="CHEBI:67139"/>
        <dbReference type="EC" id="1.17.1.8"/>
    </reaction>
</comment>
<comment type="subunit">
    <text evidence="13">Homotetramer.</text>
</comment>
<proteinExistence type="inferred from homology"/>
<dbReference type="Gene3D" id="3.30.360.10">
    <property type="entry name" value="Dihydrodipicolinate Reductase, domain 2"/>
    <property type="match status" value="1"/>
</dbReference>
<feature type="binding site" evidence="13">
    <location>
        <begin position="100"/>
        <end position="102"/>
    </location>
    <ligand>
        <name>NAD(+)</name>
        <dbReference type="ChEBI" id="CHEBI:57540"/>
    </ligand>
</feature>
<dbReference type="UniPathway" id="UPA00034">
    <property type="reaction ID" value="UER00018"/>
</dbReference>
<evidence type="ECO:0000256" key="13">
    <source>
        <dbReference type="HAMAP-Rule" id="MF_00102"/>
    </source>
</evidence>
<keyword evidence="7 13" id="KW-0520">NAD</keyword>
<dbReference type="InterPro" id="IPR000846">
    <property type="entry name" value="DapB_N"/>
</dbReference>
<dbReference type="EC" id="1.17.1.8" evidence="10 13"/>
<evidence type="ECO:0000256" key="6">
    <source>
        <dbReference type="ARBA" id="ARBA00023002"/>
    </source>
</evidence>
<dbReference type="PANTHER" id="PTHR20836:SF0">
    <property type="entry name" value="4-HYDROXY-TETRAHYDRODIPICOLINATE REDUCTASE 1, CHLOROPLASTIC-RELATED"/>
    <property type="match status" value="1"/>
</dbReference>
<evidence type="ECO:0000256" key="1">
    <source>
        <dbReference type="ARBA" id="ARBA00006642"/>
    </source>
</evidence>